<evidence type="ECO:0000313" key="3">
    <source>
        <dbReference type="Proteomes" id="UP000247536"/>
    </source>
</evidence>
<dbReference type="InterPro" id="IPR018633">
    <property type="entry name" value="DUF2357"/>
</dbReference>
<sequence length="498" mass="56662">MLHLPRPWSSERLDAFGATDCLISEVTPPARSKTEHTVLLKGMIQGQPIDLLLHPYPRAGSGKNPTRQGFPVRPPKTIESETEEDLRAQALLRRMNEVLARVQELGEALDEPAHVWPRLKAAWERAEHEDDPRMAEIIRQAREILPKLKDLEPRIRKVLRRTRELVPLDRVREMDRASMRWLVRQPGSTIAERAGSSQRILATVRRENFDTAENRVLHAYTVLASDVARQWMKEHPKAKASRCYEQVDALYRFCRTFSRLLAELDVMIAEAGIAPNYVLMQDANYRAVYQAWLRLLKHQLVIDDLWAWQAETWTDFCVLAVILALHDVEDCELVAQSPIFWRSEASLGRWFDQDNPIAVFWLKRLNRVVEVHSRPSQARGLLSYARSHVALKITDPSRVDVPRTVAVWTPHTLDRIDVKEAVVEANKRLMAIQKVSTSETLRQGLILTPANGLPEVVEASDVRTNVQGIAFDPAGAGLKLGLDAIRAFARGDIYKSGP</sequence>
<gene>
    <name evidence="2" type="ORF">DMY87_04370</name>
</gene>
<dbReference type="EMBL" id="QJRY01000001">
    <property type="protein sequence ID" value="PYB77592.1"/>
    <property type="molecule type" value="Genomic_DNA"/>
</dbReference>
<organism evidence="2 3">
    <name type="scientific">Rhizobium wuzhouense</name>
    <dbReference type="NCBI Taxonomy" id="1986026"/>
    <lineage>
        <taxon>Bacteria</taxon>
        <taxon>Pseudomonadati</taxon>
        <taxon>Pseudomonadota</taxon>
        <taxon>Alphaproteobacteria</taxon>
        <taxon>Hyphomicrobiales</taxon>
        <taxon>Rhizobiaceae</taxon>
        <taxon>Rhizobium/Agrobacterium group</taxon>
        <taxon>Rhizobium</taxon>
    </lineage>
</organism>
<comment type="caution">
    <text evidence="2">The sequence shown here is derived from an EMBL/GenBank/DDBJ whole genome shotgun (WGS) entry which is preliminary data.</text>
</comment>
<evidence type="ECO:0000259" key="1">
    <source>
        <dbReference type="Pfam" id="PF09823"/>
    </source>
</evidence>
<accession>A0ABX5NYZ0</accession>
<dbReference type="Proteomes" id="UP000247536">
    <property type="component" value="Unassembled WGS sequence"/>
</dbReference>
<feature type="domain" description="DUF2357" evidence="1">
    <location>
        <begin position="137"/>
        <end position="292"/>
    </location>
</feature>
<evidence type="ECO:0000313" key="2">
    <source>
        <dbReference type="EMBL" id="PYB77592.1"/>
    </source>
</evidence>
<reference evidence="2 3" key="1">
    <citation type="submission" date="2018-06" db="EMBL/GenBank/DDBJ databases">
        <title>Rhizobium wuzhouense sp. nov., isolated from roots of Oryza officinalis.</title>
        <authorList>
            <person name="Yuan T."/>
        </authorList>
    </citation>
    <scope>NUCLEOTIDE SEQUENCE [LARGE SCALE GENOMIC DNA]</scope>
    <source>
        <strain evidence="2 3">W44</strain>
    </source>
</reference>
<protein>
    <recommendedName>
        <fullName evidence="1">DUF2357 domain-containing protein</fullName>
    </recommendedName>
</protein>
<name>A0ABX5NYZ0_9HYPH</name>
<proteinExistence type="predicted"/>
<dbReference type="Pfam" id="PF09823">
    <property type="entry name" value="DUF2357"/>
    <property type="match status" value="1"/>
</dbReference>
<dbReference type="RefSeq" id="WP_110790020.1">
    <property type="nucleotide sequence ID" value="NZ_QJRY01000001.1"/>
</dbReference>
<keyword evidence="3" id="KW-1185">Reference proteome</keyword>